<protein>
    <recommendedName>
        <fullName evidence="13">3-oxoacyl-[acyl-carrier-protein] synthase 1</fullName>
        <ecNumber evidence="5">2.3.1.41</ecNumber>
    </recommendedName>
    <alternativeName>
        <fullName evidence="14">3-oxoacyl-[acyl-carrier-protein] synthase I</fullName>
    </alternativeName>
    <alternativeName>
        <fullName evidence="15">Beta-ketoacyl-ACP synthase I</fullName>
    </alternativeName>
</protein>
<evidence type="ECO:0000256" key="8">
    <source>
        <dbReference type="ARBA" id="ARBA00022679"/>
    </source>
</evidence>
<dbReference type="InterPro" id="IPR018201">
    <property type="entry name" value="Ketoacyl_synth_AS"/>
</dbReference>
<dbReference type="Gene3D" id="3.40.47.10">
    <property type="match status" value="2"/>
</dbReference>
<evidence type="ECO:0000256" key="5">
    <source>
        <dbReference type="ARBA" id="ARBA00013191"/>
    </source>
</evidence>
<dbReference type="EMBL" id="JBHUHT010000026">
    <property type="protein sequence ID" value="MFD2097594.1"/>
    <property type="molecule type" value="Genomic_DNA"/>
</dbReference>
<evidence type="ECO:0000256" key="10">
    <source>
        <dbReference type="ARBA" id="ARBA00023098"/>
    </source>
</evidence>
<feature type="domain" description="Ketosynthase family 3 (KS3)" evidence="19">
    <location>
        <begin position="1"/>
        <end position="401"/>
    </location>
</feature>
<evidence type="ECO:0000256" key="2">
    <source>
        <dbReference type="ARBA" id="ARBA00005194"/>
    </source>
</evidence>
<keyword evidence="21" id="KW-1185">Reference proteome</keyword>
<comment type="catalytic activity">
    <reaction evidence="16">
        <text>(3Z)-decenoyl-[ACP] + malonyl-[ACP] + H(+) = 3-oxo-(5Z)-dodecenoyl-[ACP] + holo-[ACP] + CO2</text>
        <dbReference type="Rhea" id="RHEA:54940"/>
        <dbReference type="Rhea" id="RHEA-COMP:9623"/>
        <dbReference type="Rhea" id="RHEA-COMP:9685"/>
        <dbReference type="Rhea" id="RHEA-COMP:9927"/>
        <dbReference type="Rhea" id="RHEA-COMP:14042"/>
        <dbReference type="ChEBI" id="CHEBI:15378"/>
        <dbReference type="ChEBI" id="CHEBI:16526"/>
        <dbReference type="ChEBI" id="CHEBI:64479"/>
        <dbReference type="ChEBI" id="CHEBI:78449"/>
        <dbReference type="ChEBI" id="CHEBI:78798"/>
        <dbReference type="ChEBI" id="CHEBI:138410"/>
    </reaction>
    <physiologicalReaction direction="left-to-right" evidence="16">
        <dbReference type="Rhea" id="RHEA:54941"/>
    </physiologicalReaction>
</comment>
<dbReference type="InterPro" id="IPR014030">
    <property type="entry name" value="Ketoacyl_synth_N"/>
</dbReference>
<evidence type="ECO:0000313" key="20">
    <source>
        <dbReference type="EMBL" id="MFD2097594.1"/>
    </source>
</evidence>
<comment type="subunit">
    <text evidence="4">Homodimer.</text>
</comment>
<comment type="caution">
    <text evidence="20">The sequence shown here is derived from an EMBL/GenBank/DDBJ whole genome shotgun (WGS) entry which is preliminary data.</text>
</comment>
<evidence type="ECO:0000256" key="12">
    <source>
        <dbReference type="ARBA" id="ARBA00023315"/>
    </source>
</evidence>
<dbReference type="PROSITE" id="PS52004">
    <property type="entry name" value="KS3_2"/>
    <property type="match status" value="1"/>
</dbReference>
<keyword evidence="9" id="KW-0276">Fatty acid metabolism</keyword>
<evidence type="ECO:0000256" key="16">
    <source>
        <dbReference type="ARBA" id="ARBA00048121"/>
    </source>
</evidence>
<dbReference type="PANTHER" id="PTHR11712:SF306">
    <property type="entry name" value="3-OXOACYL-[ACYL-CARRIER-PROTEIN] SYNTHASE 1"/>
    <property type="match status" value="1"/>
</dbReference>
<dbReference type="EC" id="2.3.1.41" evidence="5"/>
<organism evidence="20 21">
    <name type="scientific">Corallincola platygyrae</name>
    <dbReference type="NCBI Taxonomy" id="1193278"/>
    <lineage>
        <taxon>Bacteria</taxon>
        <taxon>Pseudomonadati</taxon>
        <taxon>Pseudomonadota</taxon>
        <taxon>Gammaproteobacteria</taxon>
        <taxon>Alteromonadales</taxon>
        <taxon>Psychromonadaceae</taxon>
        <taxon>Corallincola</taxon>
    </lineage>
</organism>
<dbReference type="Pfam" id="PF02801">
    <property type="entry name" value="Ketoacyl-synt_C"/>
    <property type="match status" value="1"/>
</dbReference>
<proteinExistence type="inferred from homology"/>
<evidence type="ECO:0000313" key="21">
    <source>
        <dbReference type="Proteomes" id="UP001597380"/>
    </source>
</evidence>
<keyword evidence="11" id="KW-0275">Fatty acid biosynthesis</keyword>
<evidence type="ECO:0000256" key="15">
    <source>
        <dbReference type="ARBA" id="ARBA00042143"/>
    </source>
</evidence>
<evidence type="ECO:0000256" key="17">
    <source>
        <dbReference type="ARBA" id="ARBA00048506"/>
    </source>
</evidence>
<dbReference type="NCBIfam" id="NF005935">
    <property type="entry name" value="PRK07967.1"/>
    <property type="match status" value="1"/>
</dbReference>
<keyword evidence="10" id="KW-0443">Lipid metabolism</keyword>
<evidence type="ECO:0000256" key="13">
    <source>
        <dbReference type="ARBA" id="ARBA00039450"/>
    </source>
</evidence>
<comment type="pathway">
    <text evidence="2">Lipid metabolism; fatty acid biosynthesis.</text>
</comment>
<dbReference type="RefSeq" id="WP_345341676.1">
    <property type="nucleotide sequence ID" value="NZ_BAABLI010000030.1"/>
</dbReference>
<comment type="catalytic activity">
    <reaction evidence="17">
        <text>a fatty acyl-[ACP] + malonyl-[ACP] + H(+) = a 3-oxoacyl-[ACP] + holo-[ACP] + CO2</text>
        <dbReference type="Rhea" id="RHEA:22836"/>
        <dbReference type="Rhea" id="RHEA-COMP:9623"/>
        <dbReference type="Rhea" id="RHEA-COMP:9685"/>
        <dbReference type="Rhea" id="RHEA-COMP:9916"/>
        <dbReference type="Rhea" id="RHEA-COMP:14125"/>
        <dbReference type="ChEBI" id="CHEBI:15378"/>
        <dbReference type="ChEBI" id="CHEBI:16526"/>
        <dbReference type="ChEBI" id="CHEBI:64479"/>
        <dbReference type="ChEBI" id="CHEBI:78449"/>
        <dbReference type="ChEBI" id="CHEBI:78776"/>
        <dbReference type="ChEBI" id="CHEBI:138651"/>
        <dbReference type="EC" id="2.3.1.41"/>
    </reaction>
    <physiologicalReaction direction="left-to-right" evidence="17">
        <dbReference type="Rhea" id="RHEA:22837"/>
    </physiologicalReaction>
</comment>
<accession>A0ABW4XUP0</accession>
<evidence type="ECO:0000256" key="18">
    <source>
        <dbReference type="RuleBase" id="RU003694"/>
    </source>
</evidence>
<dbReference type="SMART" id="SM00825">
    <property type="entry name" value="PKS_KS"/>
    <property type="match status" value="1"/>
</dbReference>
<dbReference type="InterPro" id="IPR000794">
    <property type="entry name" value="Beta-ketoacyl_synthase"/>
</dbReference>
<dbReference type="PROSITE" id="PS00606">
    <property type="entry name" value="KS3_1"/>
    <property type="match status" value="1"/>
</dbReference>
<evidence type="ECO:0000256" key="7">
    <source>
        <dbReference type="ARBA" id="ARBA00022516"/>
    </source>
</evidence>
<evidence type="ECO:0000256" key="14">
    <source>
        <dbReference type="ARBA" id="ARBA00041620"/>
    </source>
</evidence>
<keyword evidence="6" id="KW-0963">Cytoplasm</keyword>
<dbReference type="PANTHER" id="PTHR11712">
    <property type="entry name" value="POLYKETIDE SYNTHASE-RELATED"/>
    <property type="match status" value="1"/>
</dbReference>
<comment type="similarity">
    <text evidence="3 18">Belongs to the thiolase-like superfamily. Beta-ketoacyl-ACP synthases family.</text>
</comment>
<dbReference type="GO" id="GO:0004315">
    <property type="term" value="F:3-oxoacyl-[acyl-carrier-protein] synthase activity"/>
    <property type="evidence" value="ECO:0007669"/>
    <property type="project" value="UniProtKB-EC"/>
</dbReference>
<evidence type="ECO:0000256" key="6">
    <source>
        <dbReference type="ARBA" id="ARBA00022490"/>
    </source>
</evidence>
<dbReference type="NCBIfam" id="NF005589">
    <property type="entry name" value="PRK07314.1"/>
    <property type="match status" value="1"/>
</dbReference>
<evidence type="ECO:0000256" key="11">
    <source>
        <dbReference type="ARBA" id="ARBA00023160"/>
    </source>
</evidence>
<dbReference type="Pfam" id="PF00109">
    <property type="entry name" value="ketoacyl-synt"/>
    <property type="match status" value="1"/>
</dbReference>
<evidence type="ECO:0000256" key="9">
    <source>
        <dbReference type="ARBA" id="ARBA00022832"/>
    </source>
</evidence>
<keyword evidence="8 18" id="KW-0808">Transferase</keyword>
<reference evidence="21" key="1">
    <citation type="journal article" date="2019" name="Int. J. Syst. Evol. Microbiol.">
        <title>The Global Catalogue of Microorganisms (GCM) 10K type strain sequencing project: providing services to taxonomists for standard genome sequencing and annotation.</title>
        <authorList>
            <consortium name="The Broad Institute Genomics Platform"/>
            <consortium name="The Broad Institute Genome Sequencing Center for Infectious Disease"/>
            <person name="Wu L."/>
            <person name="Ma J."/>
        </authorList>
    </citation>
    <scope>NUCLEOTIDE SEQUENCE [LARGE SCALE GENOMIC DNA]</scope>
    <source>
        <strain evidence="21">CGMCC 1.10992</strain>
    </source>
</reference>
<dbReference type="SUPFAM" id="SSF53901">
    <property type="entry name" value="Thiolase-like"/>
    <property type="match status" value="2"/>
</dbReference>
<dbReference type="InterPro" id="IPR014031">
    <property type="entry name" value="Ketoacyl_synth_C"/>
</dbReference>
<name>A0ABW4XUP0_9GAMM</name>
<evidence type="ECO:0000256" key="1">
    <source>
        <dbReference type="ARBA" id="ARBA00004496"/>
    </source>
</evidence>
<evidence type="ECO:0000259" key="19">
    <source>
        <dbReference type="PROSITE" id="PS52004"/>
    </source>
</evidence>
<dbReference type="Proteomes" id="UP001597380">
    <property type="component" value="Unassembled WGS sequence"/>
</dbReference>
<dbReference type="InterPro" id="IPR020841">
    <property type="entry name" value="PKS_Beta-ketoAc_synthase_dom"/>
</dbReference>
<comment type="subcellular location">
    <subcellularLocation>
        <location evidence="1">Cytoplasm</location>
    </subcellularLocation>
</comment>
<keyword evidence="7" id="KW-0444">Lipid biosynthesis</keyword>
<keyword evidence="12 20" id="KW-0012">Acyltransferase</keyword>
<evidence type="ECO:0000256" key="3">
    <source>
        <dbReference type="ARBA" id="ARBA00008467"/>
    </source>
</evidence>
<dbReference type="InterPro" id="IPR016039">
    <property type="entry name" value="Thiolase-like"/>
</dbReference>
<gene>
    <name evidence="20" type="primary">fabB</name>
    <name evidence="20" type="ORF">ACFSJ3_16505</name>
</gene>
<dbReference type="CDD" id="cd00834">
    <property type="entry name" value="KAS_I_II"/>
    <property type="match status" value="1"/>
</dbReference>
<evidence type="ECO:0000256" key="4">
    <source>
        <dbReference type="ARBA" id="ARBA00011738"/>
    </source>
</evidence>
<sequence length="404" mass="42386">MKRAVITGIGIVSSIGNNAEEVLASLKAGRSGITKAESFEEMGLRSHVWGDVKLDPSEFIDRKQMRFMGDAAAYAYIAMQQAIDDAGIGEDVVSNERTGLVAGSGGASSENQVLAADILREKGVRRVGPYMVPRTMGSTTSACLATPFKIKGVNYSMSSACATSAHCIGHALELIQLGKQDVVFAGGGEEVHWSLAMQFDAMGALSTKYNDTPDKASRTYDADRDGFVISGGGGMVIVEELEHALARGAKIYAEIVGYGATSDGYDMVAPSGEGAVRCMRQAMATCDAPIDYLNTHGTSTPVGDVKELGAIKEVFGDNAPAISASKSMTGHALGAAGVNEAVYSLLMLENGFVAPSINVDNLDPEAEGLPVVTEMKEAELKTVMSNSFGFGGTNATLIFKKYEG</sequence>